<accession>A0A8S4RA88</accession>
<sequence>MQTTLQNTLHYITFCGAPGTPKCKSIRDCQPVEKPIFVSDQMEGVGKDNSLPNPSPGPK</sequence>
<gene>
    <name evidence="2" type="primary">jg14958</name>
    <name evidence="2" type="ORF">PAEG_LOCUS10008</name>
</gene>
<feature type="non-terminal residue" evidence="2">
    <location>
        <position position="59"/>
    </location>
</feature>
<feature type="region of interest" description="Disordered" evidence="1">
    <location>
        <begin position="37"/>
        <end position="59"/>
    </location>
</feature>
<dbReference type="AlphaFoldDB" id="A0A8S4RA88"/>
<evidence type="ECO:0000313" key="3">
    <source>
        <dbReference type="Proteomes" id="UP000838756"/>
    </source>
</evidence>
<dbReference type="EMBL" id="CAKXAJ010024836">
    <property type="protein sequence ID" value="CAH2231259.1"/>
    <property type="molecule type" value="Genomic_DNA"/>
</dbReference>
<name>A0A8S4RA88_9NEOP</name>
<reference evidence="2" key="1">
    <citation type="submission" date="2022-03" db="EMBL/GenBank/DDBJ databases">
        <authorList>
            <person name="Lindestad O."/>
        </authorList>
    </citation>
    <scope>NUCLEOTIDE SEQUENCE</scope>
</reference>
<evidence type="ECO:0000256" key="1">
    <source>
        <dbReference type="SAM" id="MobiDB-lite"/>
    </source>
</evidence>
<comment type="caution">
    <text evidence="2">The sequence shown here is derived from an EMBL/GenBank/DDBJ whole genome shotgun (WGS) entry which is preliminary data.</text>
</comment>
<organism evidence="2 3">
    <name type="scientific">Pararge aegeria aegeria</name>
    <dbReference type="NCBI Taxonomy" id="348720"/>
    <lineage>
        <taxon>Eukaryota</taxon>
        <taxon>Metazoa</taxon>
        <taxon>Ecdysozoa</taxon>
        <taxon>Arthropoda</taxon>
        <taxon>Hexapoda</taxon>
        <taxon>Insecta</taxon>
        <taxon>Pterygota</taxon>
        <taxon>Neoptera</taxon>
        <taxon>Endopterygota</taxon>
        <taxon>Lepidoptera</taxon>
        <taxon>Glossata</taxon>
        <taxon>Ditrysia</taxon>
        <taxon>Papilionoidea</taxon>
        <taxon>Nymphalidae</taxon>
        <taxon>Satyrinae</taxon>
        <taxon>Satyrini</taxon>
        <taxon>Parargina</taxon>
        <taxon>Pararge</taxon>
    </lineage>
</organism>
<proteinExistence type="predicted"/>
<dbReference type="Proteomes" id="UP000838756">
    <property type="component" value="Unassembled WGS sequence"/>
</dbReference>
<evidence type="ECO:0000313" key="2">
    <source>
        <dbReference type="EMBL" id="CAH2231259.1"/>
    </source>
</evidence>
<keyword evidence="3" id="KW-1185">Reference proteome</keyword>
<protein>
    <submittedName>
        <fullName evidence="2">Jg14958 protein</fullName>
    </submittedName>
</protein>